<keyword evidence="2" id="KW-1185">Reference proteome</keyword>
<organism evidence="1 2">
    <name type="scientific">Croceibacterium xixiisoli</name>
    <dbReference type="NCBI Taxonomy" id="1476466"/>
    <lineage>
        <taxon>Bacteria</taxon>
        <taxon>Pseudomonadati</taxon>
        <taxon>Pseudomonadota</taxon>
        <taxon>Alphaproteobacteria</taxon>
        <taxon>Sphingomonadales</taxon>
        <taxon>Erythrobacteraceae</taxon>
        <taxon>Croceibacterium</taxon>
    </lineage>
</organism>
<gene>
    <name evidence="1" type="ORF">GRI97_10695</name>
</gene>
<dbReference type="AlphaFoldDB" id="A0A6I4TTW6"/>
<name>A0A6I4TTW6_9SPHN</name>
<sequence length="148" mass="16207">MQHAITQLFARYESLVNDALDDHADMAAIRDLYADAFIAAAPAGVSTGAKDGCRDGPTLEQSMAEGFAHYCAIGTKSMTVQNLRITPIDDLHALAHVDWRASYDVRGAHKDVDFTNAYLVRITDGQAQVFGWITGDEDAELRRHGIID</sequence>
<protein>
    <submittedName>
        <fullName evidence="1">DUF4440 domain-containing protein</fullName>
    </submittedName>
</protein>
<dbReference type="RefSeq" id="WP_161391177.1">
    <property type="nucleotide sequence ID" value="NZ_JBHSCP010000001.1"/>
</dbReference>
<reference evidence="1 2" key="1">
    <citation type="submission" date="2019-12" db="EMBL/GenBank/DDBJ databases">
        <title>Genomic-based taxomic classification of the family Erythrobacteraceae.</title>
        <authorList>
            <person name="Xu L."/>
        </authorList>
    </citation>
    <scope>NUCLEOTIDE SEQUENCE [LARGE SCALE GENOMIC DNA]</scope>
    <source>
        <strain evidence="1 2">S36</strain>
    </source>
</reference>
<evidence type="ECO:0000313" key="2">
    <source>
        <dbReference type="Proteomes" id="UP000469430"/>
    </source>
</evidence>
<comment type="caution">
    <text evidence="1">The sequence shown here is derived from an EMBL/GenBank/DDBJ whole genome shotgun (WGS) entry which is preliminary data.</text>
</comment>
<dbReference type="OrthoDB" id="7282222at2"/>
<accession>A0A6I4TTW6</accession>
<evidence type="ECO:0000313" key="1">
    <source>
        <dbReference type="EMBL" id="MXO99456.1"/>
    </source>
</evidence>
<dbReference type="Proteomes" id="UP000469430">
    <property type="component" value="Unassembled WGS sequence"/>
</dbReference>
<proteinExistence type="predicted"/>
<dbReference type="EMBL" id="WTYJ01000002">
    <property type="protein sequence ID" value="MXO99456.1"/>
    <property type="molecule type" value="Genomic_DNA"/>
</dbReference>